<dbReference type="AlphaFoldDB" id="A0A3S4B6Q8"/>
<sequence>MPPLPSCSTHRRSGNAARLLMNLLLLGR</sequence>
<evidence type="ECO:0000313" key="2">
    <source>
        <dbReference type="Proteomes" id="UP000289323"/>
    </source>
</evidence>
<dbReference type="Proteomes" id="UP000289323">
    <property type="component" value="Unassembled WGS sequence"/>
</dbReference>
<proteinExistence type="predicted"/>
<reference evidence="1 2" key="1">
    <citation type="submission" date="2018-04" db="EMBL/GenBank/DDBJ databases">
        <authorList>
            <person name="Huttner S."/>
            <person name="Dainat J."/>
        </authorList>
    </citation>
    <scope>NUCLEOTIDE SEQUENCE [LARGE SCALE GENOMIC DNA]</scope>
</reference>
<name>A0A3S4B6Q8_9PEZI</name>
<organism evidence="1 2">
    <name type="scientific">Thermothielavioides terrestris</name>
    <dbReference type="NCBI Taxonomy" id="2587410"/>
    <lineage>
        <taxon>Eukaryota</taxon>
        <taxon>Fungi</taxon>
        <taxon>Dikarya</taxon>
        <taxon>Ascomycota</taxon>
        <taxon>Pezizomycotina</taxon>
        <taxon>Sordariomycetes</taxon>
        <taxon>Sordariomycetidae</taxon>
        <taxon>Sordariales</taxon>
        <taxon>Chaetomiaceae</taxon>
        <taxon>Thermothielavioides</taxon>
    </lineage>
</organism>
<evidence type="ECO:0000313" key="1">
    <source>
        <dbReference type="EMBL" id="SPQ23227.1"/>
    </source>
</evidence>
<dbReference type="EMBL" id="OUUZ01000010">
    <property type="protein sequence ID" value="SPQ23227.1"/>
    <property type="molecule type" value="Genomic_DNA"/>
</dbReference>
<accession>A0A3S4B6Q8</accession>
<protein>
    <submittedName>
        <fullName evidence="1">E07bed38-2ed0-4768-ab05-24163b5f7a47</fullName>
    </submittedName>
</protein>
<gene>
    <name evidence="1" type="ORF">TT172_LOCUS5646</name>
</gene>